<evidence type="ECO:0000313" key="2">
    <source>
        <dbReference type="EMBL" id="KAF7297442.1"/>
    </source>
</evidence>
<feature type="compositionally biased region" description="Pro residues" evidence="1">
    <location>
        <begin position="79"/>
        <end position="90"/>
    </location>
</feature>
<protein>
    <submittedName>
        <fullName evidence="2">Uncharacterized protein</fullName>
    </submittedName>
</protein>
<name>A0A8H6SEF9_9AGAR</name>
<feature type="compositionally biased region" description="Polar residues" evidence="1">
    <location>
        <begin position="25"/>
        <end position="36"/>
    </location>
</feature>
<keyword evidence="3" id="KW-1185">Reference proteome</keyword>
<comment type="caution">
    <text evidence="2">The sequence shown here is derived from an EMBL/GenBank/DDBJ whole genome shotgun (WGS) entry which is preliminary data.</text>
</comment>
<dbReference type="OrthoDB" id="2976199at2759"/>
<proteinExistence type="predicted"/>
<feature type="compositionally biased region" description="Basic residues" evidence="1">
    <location>
        <begin position="103"/>
        <end position="129"/>
    </location>
</feature>
<reference evidence="2" key="1">
    <citation type="submission" date="2020-05" db="EMBL/GenBank/DDBJ databases">
        <title>Mycena genomes resolve the evolution of fungal bioluminescence.</title>
        <authorList>
            <person name="Tsai I.J."/>
        </authorList>
    </citation>
    <scope>NUCLEOTIDE SEQUENCE</scope>
    <source>
        <strain evidence="2">171206Taipei</strain>
    </source>
</reference>
<feature type="compositionally biased region" description="Polar residues" evidence="1">
    <location>
        <begin position="42"/>
        <end position="53"/>
    </location>
</feature>
<dbReference type="Proteomes" id="UP000636479">
    <property type="component" value="Unassembled WGS sequence"/>
</dbReference>
<sequence>MTEYDYSPEGQRRYQATQRRIANWVNQTASTPSLKSPFTPRSVVSSSGRTQSHPLAPATKVHSSSGTASHRKDNASVTTPPPPPPPPPTVYPSDSISQVSSRRSSHSSRSSRSHKSAGRSRHTSSKTHYSKPYIATEQNVRPSADGRSYIISPPPSPPGRSHGMIIFPQAGRAPHVVFY</sequence>
<dbReference type="GeneID" id="59348905"/>
<gene>
    <name evidence="2" type="ORF">MIND_00977800</name>
</gene>
<dbReference type="RefSeq" id="XP_037217801.1">
    <property type="nucleotide sequence ID" value="XM_037366389.1"/>
</dbReference>
<feature type="compositionally biased region" description="Low complexity" evidence="1">
    <location>
        <begin position="93"/>
        <end position="102"/>
    </location>
</feature>
<organism evidence="2 3">
    <name type="scientific">Mycena indigotica</name>
    <dbReference type="NCBI Taxonomy" id="2126181"/>
    <lineage>
        <taxon>Eukaryota</taxon>
        <taxon>Fungi</taxon>
        <taxon>Dikarya</taxon>
        <taxon>Basidiomycota</taxon>
        <taxon>Agaricomycotina</taxon>
        <taxon>Agaricomycetes</taxon>
        <taxon>Agaricomycetidae</taxon>
        <taxon>Agaricales</taxon>
        <taxon>Marasmiineae</taxon>
        <taxon>Mycenaceae</taxon>
        <taxon>Mycena</taxon>
    </lineage>
</organism>
<evidence type="ECO:0000313" key="3">
    <source>
        <dbReference type="Proteomes" id="UP000636479"/>
    </source>
</evidence>
<evidence type="ECO:0000256" key="1">
    <source>
        <dbReference type="SAM" id="MobiDB-lite"/>
    </source>
</evidence>
<accession>A0A8H6SEF9</accession>
<feature type="region of interest" description="Disordered" evidence="1">
    <location>
        <begin position="25"/>
        <end position="162"/>
    </location>
</feature>
<dbReference type="EMBL" id="JACAZF010000008">
    <property type="protein sequence ID" value="KAF7297442.1"/>
    <property type="molecule type" value="Genomic_DNA"/>
</dbReference>
<dbReference type="AlphaFoldDB" id="A0A8H6SEF9"/>